<evidence type="ECO:0000259" key="2">
    <source>
        <dbReference type="SMART" id="SM00181"/>
    </source>
</evidence>
<dbReference type="AlphaFoldDB" id="A0A8J6LAS2"/>
<keyword evidence="1" id="KW-1133">Transmembrane helix</keyword>
<dbReference type="FunFam" id="2.10.220.10:FF:000049">
    <property type="entry name" value="Proprotein convertase subtilisin/kexin type 5"/>
    <property type="match status" value="1"/>
</dbReference>
<evidence type="ECO:0000313" key="4">
    <source>
        <dbReference type="Proteomes" id="UP000710432"/>
    </source>
</evidence>
<feature type="domain" description="EGF-like" evidence="2">
    <location>
        <begin position="632"/>
        <end position="662"/>
    </location>
</feature>
<feature type="domain" description="EGF-like" evidence="2">
    <location>
        <begin position="535"/>
        <end position="565"/>
    </location>
</feature>
<dbReference type="InterPro" id="IPR006212">
    <property type="entry name" value="Furin_repeat"/>
</dbReference>
<dbReference type="PANTHER" id="PTHR15332">
    <property type="entry name" value="PROPROTEIN CONVERTASE SUBTILISIN_KEXIN TYPE 5-LIKE"/>
    <property type="match status" value="1"/>
</dbReference>
<protein>
    <submittedName>
        <fullName evidence="3">Proprotein convertase subtilisin/kexin type 5</fullName>
    </submittedName>
</protein>
<feature type="domain" description="EGF-like" evidence="2">
    <location>
        <begin position="773"/>
        <end position="802"/>
    </location>
</feature>
<dbReference type="FunFam" id="2.10.220.10:FF:000040">
    <property type="entry name" value="Proprotein convertase subtilisin/kexin type 5"/>
    <property type="match status" value="1"/>
</dbReference>
<dbReference type="InterPro" id="IPR000742">
    <property type="entry name" value="EGF"/>
</dbReference>
<dbReference type="SMART" id="SM01411">
    <property type="entry name" value="Ephrin_rec_like"/>
    <property type="match status" value="5"/>
</dbReference>
<dbReference type="SMART" id="SM00261">
    <property type="entry name" value="FU"/>
    <property type="match status" value="14"/>
</dbReference>
<feature type="domain" description="EGF-like" evidence="2">
    <location>
        <begin position="882"/>
        <end position="913"/>
    </location>
</feature>
<gene>
    <name evidence="3" type="ORF">LTLLF_101465</name>
</gene>
<dbReference type="SUPFAM" id="SSF57184">
    <property type="entry name" value="Growth factor receptor domain"/>
    <property type="match status" value="5"/>
</dbReference>
<dbReference type="FunFam" id="2.10.220.10:FF:000037">
    <property type="entry name" value="Proprotein convertase subtilisin/kexin type 5"/>
    <property type="match status" value="1"/>
</dbReference>
<accession>A0A8J6LAS2</accession>
<dbReference type="CDD" id="cd00064">
    <property type="entry name" value="FU"/>
    <property type="match status" value="10"/>
</dbReference>
<dbReference type="PANTHER" id="PTHR15332:SF175">
    <property type="entry name" value="PROPROTEIN CONVERTASE SUBTILISIN_KEXIN TYPE 5-LIKE"/>
    <property type="match status" value="1"/>
</dbReference>
<dbReference type="SMART" id="SM00181">
    <property type="entry name" value="EGF"/>
    <property type="match status" value="9"/>
</dbReference>
<dbReference type="FunFam" id="2.10.220.10:FF:000042">
    <property type="entry name" value="Proprotein convertase subtilisin/kexin type 5"/>
    <property type="match status" value="1"/>
</dbReference>
<comment type="caution">
    <text evidence="3">The sequence shown here is derived from an EMBL/GenBank/DDBJ whole genome shotgun (WGS) entry which is preliminary data.</text>
</comment>
<sequence>MDEQSHCRACEASCATCSGPTQDDCTSCPIMRVFDDGRCILNCPSRKFELKKQCHPCHHSCQGCRGSGPSNCTSCGADKHGRERFLYQGECRERCPVGHYPAKGHACLPCPDNCELCYNPHVCSRCMSGYFIVPTNHTCQRLECRQGEFQDSEYEECMPCEEGCLGCTVARSLVIRVLISVPITIPVQTTSRCPHRYPSTDNVTVSPLLPQNRQCHGVLITIPAQTMSWCSHHYPRTDDVTVSSSLPQYRQCHSDPITTPVQTVSRCPHYYPRTDNVTVSPSLPQYRQCHGVLITIPVQTVSRCPHHYPSTDNVTVSPSLPQYRQCHGVLITTPVQTVSRCPHHYPSTDNVTVTPSLPQYRQCHGVPITTPVQTMSRCPHHYPSTGNVTVSSSLPQYRQCHGDPITTPVQTVSRFERRCYKVCPEKTFSAEWECRACGPNCGNCNQHECYWCEEGFFLSGGSCVQDCGPGFYGDQELGECQPCHGACETCTGLGYNQCSSCQEGLQLWHGACVWRTGPQEGEGKFRNDATKHYQPCHSSCKTCAGSETLCTSCKAGTYLWLQTCVPSCPQGTWPSLRSGSCESCAEDCASCTGADLCQKCLSQPDNLLLLHEGRCYHSCPEGFYAQDGICEHCSSPCRTCEGNATNCHSCEGDFVLDHGVCLKTCPEKHVAMEGVCKHCPENCQDCIHEETCKECMPNFFLHDDTCRPSCPKHFYPDLGQCVSCHKNCLECNGPKEDDCMGCADSSKVLYNGLCLDVCPEGTYKDEGTDKCEDCPKFCRICSSEWTCLACQEGLTIVNEVCTAPKECAAVEYWDEDTHRYYGESTSGRCEKCDKSCKACRGPRPTDCQACDTYFFLLRSKGQCHRTCPEHYYADQQAQTCERCHPTCDKCNGKGVWNCLSCVWSYHLLGGMCASDCPVGEYRDGEGENFSCKKCHESCIECKGPGAKNCTACSTGLLLNMDDSRCLRCCNASHPLGSQDCCDCQSTTEECILPASEAAPLERAKIALLVASGVMLLLLLGAAVLVWRKSRSQPVANGRYEKLVEPTVSYSSYRRSYIEEDQVIEYRDSDYDEDDEDDIVYMGQDGTVYRKFKYGLLDEEEDDELEYDDESYSYQ</sequence>
<keyword evidence="1" id="KW-0812">Transmembrane</keyword>
<feature type="domain" description="EGF-like" evidence="2">
    <location>
        <begin position="587"/>
        <end position="631"/>
    </location>
</feature>
<evidence type="ECO:0000313" key="3">
    <source>
        <dbReference type="EMBL" id="KAH0521392.1"/>
    </source>
</evidence>
<feature type="domain" description="EGF-like" evidence="2">
    <location>
        <begin position="678"/>
        <end position="707"/>
    </location>
</feature>
<dbReference type="InterPro" id="IPR009030">
    <property type="entry name" value="Growth_fac_rcpt_cys_sf"/>
</dbReference>
<proteinExistence type="predicted"/>
<keyword evidence="1" id="KW-0472">Membrane</keyword>
<reference evidence="3" key="1">
    <citation type="submission" date="2020-03" db="EMBL/GenBank/DDBJ databases">
        <title>Studies in the Genomics of Life Span.</title>
        <authorList>
            <person name="Glass D."/>
        </authorList>
    </citation>
    <scope>NUCLEOTIDE SEQUENCE</scope>
    <source>
        <strain evidence="3">LTLLF</strain>
        <tissue evidence="3">Muscle</tissue>
    </source>
</reference>
<feature type="domain" description="EGF-like" evidence="2">
    <location>
        <begin position="838"/>
        <end position="881"/>
    </location>
</feature>
<evidence type="ECO:0000256" key="1">
    <source>
        <dbReference type="SAM" id="Phobius"/>
    </source>
</evidence>
<dbReference type="Proteomes" id="UP000710432">
    <property type="component" value="Unassembled WGS sequence"/>
</dbReference>
<feature type="domain" description="EGF-like" evidence="2">
    <location>
        <begin position="433"/>
        <end position="464"/>
    </location>
</feature>
<organism evidence="3 4">
    <name type="scientific">Microtus ochrogaster</name>
    <name type="common">Prairie vole</name>
    <dbReference type="NCBI Taxonomy" id="79684"/>
    <lineage>
        <taxon>Eukaryota</taxon>
        <taxon>Metazoa</taxon>
        <taxon>Chordata</taxon>
        <taxon>Craniata</taxon>
        <taxon>Vertebrata</taxon>
        <taxon>Euteleostomi</taxon>
        <taxon>Mammalia</taxon>
        <taxon>Eutheria</taxon>
        <taxon>Euarchontoglires</taxon>
        <taxon>Glires</taxon>
        <taxon>Rodentia</taxon>
        <taxon>Myomorpha</taxon>
        <taxon>Muroidea</taxon>
        <taxon>Cricetidae</taxon>
        <taxon>Arvicolinae</taxon>
        <taxon>Microtus</taxon>
    </lineage>
</organism>
<dbReference type="EMBL" id="JAATJU010000100">
    <property type="protein sequence ID" value="KAH0521392.1"/>
    <property type="molecule type" value="Genomic_DNA"/>
</dbReference>
<feature type="transmembrane region" description="Helical" evidence="1">
    <location>
        <begin position="1005"/>
        <end position="1026"/>
    </location>
</feature>
<name>A0A8J6LAS2_MICOH</name>
<dbReference type="Gene3D" id="2.10.220.10">
    <property type="entry name" value="Hormone Receptor, Insulin-like Growth Factor Receptor 1, Chain A, domain 2"/>
    <property type="match status" value="9"/>
</dbReference>
<feature type="domain" description="EGF-like" evidence="2">
    <location>
        <begin position="109"/>
        <end position="140"/>
    </location>
</feature>